<evidence type="ECO:0000313" key="2">
    <source>
        <dbReference type="EMBL" id="MEQ2213533.1"/>
    </source>
</evidence>
<evidence type="ECO:0000256" key="1">
    <source>
        <dbReference type="SAM" id="MobiDB-lite"/>
    </source>
</evidence>
<dbReference type="EMBL" id="JAHRIN010062267">
    <property type="protein sequence ID" value="MEQ2213533.1"/>
    <property type="molecule type" value="Genomic_DNA"/>
</dbReference>
<name>A0ABV0S1D8_9TELE</name>
<sequence length="183" mass="19394">IYLVSSLRAPGIATEHAQLLPLHGDVRRPGPAIAQHVATETSPAVPAHPAYGGGVLEASLQTVFPHHLPDPVLHLTGHPTGHQQTAFGPASPSVLAEPVPSAPAAPKSAQLPRLMGTQPNMPVKSESALEPCTQTSSLCQVKLDMEQQVEQQRGGGLPQQQQINLNTDFYNVSEHPHLVEASH</sequence>
<organism evidence="2 3">
    <name type="scientific">Xenoophorus captivus</name>
    <dbReference type="NCBI Taxonomy" id="1517983"/>
    <lineage>
        <taxon>Eukaryota</taxon>
        <taxon>Metazoa</taxon>
        <taxon>Chordata</taxon>
        <taxon>Craniata</taxon>
        <taxon>Vertebrata</taxon>
        <taxon>Euteleostomi</taxon>
        <taxon>Actinopterygii</taxon>
        <taxon>Neopterygii</taxon>
        <taxon>Teleostei</taxon>
        <taxon>Neoteleostei</taxon>
        <taxon>Acanthomorphata</taxon>
        <taxon>Ovalentaria</taxon>
        <taxon>Atherinomorphae</taxon>
        <taxon>Cyprinodontiformes</taxon>
        <taxon>Goodeidae</taxon>
        <taxon>Xenoophorus</taxon>
    </lineage>
</organism>
<evidence type="ECO:0000313" key="3">
    <source>
        <dbReference type="Proteomes" id="UP001434883"/>
    </source>
</evidence>
<feature type="non-terminal residue" evidence="2">
    <location>
        <position position="1"/>
    </location>
</feature>
<proteinExistence type="predicted"/>
<accession>A0ABV0S1D8</accession>
<feature type="region of interest" description="Disordered" evidence="1">
    <location>
        <begin position="83"/>
        <end position="108"/>
    </location>
</feature>
<reference evidence="2 3" key="1">
    <citation type="submission" date="2021-06" db="EMBL/GenBank/DDBJ databases">
        <authorList>
            <person name="Palmer J.M."/>
        </authorList>
    </citation>
    <scope>NUCLEOTIDE SEQUENCE [LARGE SCALE GENOMIC DNA]</scope>
    <source>
        <strain evidence="2 3">XC_2019</strain>
        <tissue evidence="2">Muscle</tissue>
    </source>
</reference>
<comment type="caution">
    <text evidence="2">The sequence shown here is derived from an EMBL/GenBank/DDBJ whole genome shotgun (WGS) entry which is preliminary data.</text>
</comment>
<gene>
    <name evidence="2" type="ORF">XENOCAPTIV_016618</name>
</gene>
<keyword evidence="3" id="KW-1185">Reference proteome</keyword>
<feature type="compositionally biased region" description="Low complexity" evidence="1">
    <location>
        <begin position="89"/>
        <end position="108"/>
    </location>
</feature>
<protein>
    <submittedName>
        <fullName evidence="2">Uncharacterized protein</fullName>
    </submittedName>
</protein>
<dbReference type="Proteomes" id="UP001434883">
    <property type="component" value="Unassembled WGS sequence"/>
</dbReference>